<dbReference type="SUPFAM" id="SSF63829">
    <property type="entry name" value="Calcium-dependent phosphotriesterase"/>
    <property type="match status" value="1"/>
</dbReference>
<dbReference type="Gene3D" id="3.40.50.2300">
    <property type="match status" value="1"/>
</dbReference>
<feature type="domain" description="HTH araC/xylS-type" evidence="9">
    <location>
        <begin position="1262"/>
        <end position="1361"/>
    </location>
</feature>
<dbReference type="InterPro" id="IPR036890">
    <property type="entry name" value="HATPase_C_sf"/>
</dbReference>
<evidence type="ECO:0000256" key="3">
    <source>
        <dbReference type="ARBA" id="ARBA00022553"/>
    </source>
</evidence>
<comment type="caution">
    <text evidence="12">The sequence shown here is derived from an EMBL/GenBank/DDBJ whole genome shotgun (WGS) entry which is preliminary data.</text>
</comment>
<dbReference type="InterPro" id="IPR004358">
    <property type="entry name" value="Sig_transdc_His_kin-like_C"/>
</dbReference>
<dbReference type="InterPro" id="IPR001789">
    <property type="entry name" value="Sig_transdc_resp-reg_receiver"/>
</dbReference>
<reference evidence="12 13" key="1">
    <citation type="submission" date="2021-01" db="EMBL/GenBank/DDBJ databases">
        <title>Genome sequencing of Joostella atrarenae M1-2 (= KCTC 23194).</title>
        <authorList>
            <person name="Zakaria M.R."/>
            <person name="Lam M.Q."/>
            <person name="Chong C.S."/>
        </authorList>
    </citation>
    <scope>NUCLEOTIDE SEQUENCE [LARGE SCALE GENOMIC DNA]</scope>
    <source>
        <strain evidence="12 13">M1-2</strain>
    </source>
</reference>
<feature type="domain" description="Response regulatory" evidence="11">
    <location>
        <begin position="1115"/>
        <end position="1230"/>
    </location>
</feature>
<dbReference type="SMART" id="SM00387">
    <property type="entry name" value="HATPase_c"/>
    <property type="match status" value="1"/>
</dbReference>
<feature type="transmembrane region" description="Helical" evidence="8">
    <location>
        <begin position="780"/>
        <end position="803"/>
    </location>
</feature>
<dbReference type="Pfam" id="PF02518">
    <property type="entry name" value="HATPase_c"/>
    <property type="match status" value="1"/>
</dbReference>
<dbReference type="Gene3D" id="3.30.565.10">
    <property type="entry name" value="Histidine kinase-like ATPase, C-terminal domain"/>
    <property type="match status" value="1"/>
</dbReference>
<evidence type="ECO:0000256" key="1">
    <source>
        <dbReference type="ARBA" id="ARBA00000085"/>
    </source>
</evidence>
<dbReference type="Gene3D" id="1.10.287.130">
    <property type="match status" value="1"/>
</dbReference>
<dbReference type="Pfam" id="PF12833">
    <property type="entry name" value="HTH_18"/>
    <property type="match status" value="1"/>
</dbReference>
<dbReference type="InterPro" id="IPR003594">
    <property type="entry name" value="HATPase_dom"/>
</dbReference>
<dbReference type="Gene3D" id="2.130.10.10">
    <property type="entry name" value="YVTN repeat-like/Quinoprotein amine dehydrogenase"/>
    <property type="match status" value="2"/>
</dbReference>
<evidence type="ECO:0000256" key="2">
    <source>
        <dbReference type="ARBA" id="ARBA00012438"/>
    </source>
</evidence>
<dbReference type="InterPro" id="IPR005467">
    <property type="entry name" value="His_kinase_dom"/>
</dbReference>
<dbReference type="PROSITE" id="PS01124">
    <property type="entry name" value="HTH_ARAC_FAMILY_2"/>
    <property type="match status" value="1"/>
</dbReference>
<feature type="modified residue" description="4-aspartylphosphate" evidence="7">
    <location>
        <position position="1163"/>
    </location>
</feature>
<keyword evidence="8" id="KW-1133">Transmembrane helix</keyword>
<dbReference type="PANTHER" id="PTHR43547">
    <property type="entry name" value="TWO-COMPONENT HISTIDINE KINASE"/>
    <property type="match status" value="1"/>
</dbReference>
<evidence type="ECO:0000313" key="13">
    <source>
        <dbReference type="Proteomes" id="UP000829517"/>
    </source>
</evidence>
<dbReference type="SMART" id="SM00448">
    <property type="entry name" value="REC"/>
    <property type="match status" value="1"/>
</dbReference>
<dbReference type="Pfam" id="PF07495">
    <property type="entry name" value="Y_Y_Y"/>
    <property type="match status" value="1"/>
</dbReference>
<keyword evidence="8" id="KW-0472">Membrane</keyword>
<keyword evidence="13" id="KW-1185">Reference proteome</keyword>
<name>A0ABS9J515_9FLAO</name>
<dbReference type="CDD" id="cd00082">
    <property type="entry name" value="HisKA"/>
    <property type="match status" value="1"/>
</dbReference>
<dbReference type="InterPro" id="IPR036097">
    <property type="entry name" value="HisK_dim/P_sf"/>
</dbReference>
<comment type="catalytic activity">
    <reaction evidence="1">
        <text>ATP + protein L-histidine = ADP + protein N-phospho-L-histidine.</text>
        <dbReference type="EC" id="2.7.13.3"/>
    </reaction>
</comment>
<dbReference type="InterPro" id="IPR011123">
    <property type="entry name" value="Y_Y_Y"/>
</dbReference>
<keyword evidence="3 7" id="KW-0597">Phosphoprotein</keyword>
<dbReference type="SMART" id="SM00388">
    <property type="entry name" value="HisKA"/>
    <property type="match status" value="1"/>
</dbReference>
<gene>
    <name evidence="12" type="ORF">JM658_11860</name>
</gene>
<protein>
    <recommendedName>
        <fullName evidence="2">histidine kinase</fullName>
        <ecNumber evidence="2">2.7.13.3</ecNumber>
    </recommendedName>
</protein>
<evidence type="ECO:0000313" key="12">
    <source>
        <dbReference type="EMBL" id="MCF8715521.1"/>
    </source>
</evidence>
<dbReference type="PRINTS" id="PR00344">
    <property type="entry name" value="BCTRLSENSOR"/>
</dbReference>
<evidence type="ECO:0000256" key="7">
    <source>
        <dbReference type="PROSITE-ProRule" id="PRU00169"/>
    </source>
</evidence>
<dbReference type="InterPro" id="IPR009057">
    <property type="entry name" value="Homeodomain-like_sf"/>
</dbReference>
<dbReference type="SMART" id="SM00342">
    <property type="entry name" value="HTH_ARAC"/>
    <property type="match status" value="1"/>
</dbReference>
<dbReference type="Gene3D" id="2.60.40.10">
    <property type="entry name" value="Immunoglobulins"/>
    <property type="match status" value="1"/>
</dbReference>
<dbReference type="SUPFAM" id="SSF46689">
    <property type="entry name" value="Homeodomain-like"/>
    <property type="match status" value="1"/>
</dbReference>
<accession>A0ABS9J515</accession>
<evidence type="ECO:0000259" key="10">
    <source>
        <dbReference type="PROSITE" id="PS50109"/>
    </source>
</evidence>
<dbReference type="EC" id="2.7.13.3" evidence="2"/>
<keyword evidence="5" id="KW-0238">DNA-binding</keyword>
<dbReference type="Pfam" id="PF00512">
    <property type="entry name" value="HisKA"/>
    <property type="match status" value="1"/>
</dbReference>
<keyword evidence="4" id="KW-0805">Transcription regulation</keyword>
<dbReference type="RefSeq" id="WP_236959485.1">
    <property type="nucleotide sequence ID" value="NZ_JAETXX010000007.1"/>
</dbReference>
<dbReference type="InterPro" id="IPR013783">
    <property type="entry name" value="Ig-like_fold"/>
</dbReference>
<sequence length="1370" mass="157544">MVTSFHTDKSGFLWIGKMDGLYKYNGYEFESYSTTYGDMDGLSNPWVTDITEKGDSLLIGTKNGLNIFHNKKKKFSYIFPSKVNNKYSNHITSIVYFNNQLYIGTNKGLLMLQKIDSKNPQPINITLGEKGSEEEVMSIIKTKKDLLIQTSKNLYILNEKSNTSKVLELKSQSSNKVSNLRHLHKLNENEFLLATDQNNFYFKINNLLSISQEKQVDLIDITKKFPQFPKGIKINLFFTDKNKNLWIGSNGNGLYSYNKKNQEYTNYKRTTNFKLNSLKNDFIRSVYEDASGTIFIGTDAGVNLLIPQNKTFKTINHIKSLNQESEVLNVHSILEDDLENIWIGTRGKGLFLINESKKISINVKQTKGGSLDHIRSIQKIKDHIWIGTQNGIFIQNKSFNYENFCSDFSKKEPYLLSNHHIYCILPDKRNNTWISTSEGLYLYSNNKILNKITNSELPTPLDNRIIYTMYLDNDEKVWFGTLNGMVSSIDKNEYVDVPYFNKKLLRSSLPFQVVRLSKDYNAFFKNFEVYSLCQGIKANTLLVGTNLGLFEINKESNTINPINFYTQGNTYNKHISHYIYGLINDKETHTIWGSTNNGLFSYYFPKKELRWYNLKDGLQSLEFNGSTTFNNLKGKLYFGGSNGLNIYNSSQVPEKNKFQPKIAFTGLFINGKSIHQDDDSKILNKSINHSKSITLNNNENTIGLEFASLHLGLPNYNEYSCKLTGVNDDWIMLGNKRSINYANLPSGHYKFQLRATNNDGVWNENTAELNIDILPPWYNYWYMKIIWGIVVSFLILIIVHFILRNKDKNNLLKIKEIEHQKTMEINESKLIFFTNISHELRTPLSLIIDPLQHLIHNGKLNSDQKKTLNIVSNNLTRLKRLIDQIMDFRKHELGKLELKNTHGNISTLVKNVCVSFQYNFEIKSIKLKTKLPESNLEMCYDQNKIESLIYNLLSNALKASSKNGKIKLSLGEFNQNTIANKEYIFISGDELFDNTQEYIFIKVKDKGKGISPDNIHKIFKRFYQGNEYESGTGIGLFMVKEIVQLHNGSLFLKSKQNKGTTFLIILPKNIDSFKNKKLLDSHYNSTISLDNRGENFVDSFNYTETKKKTSEKNYTIALIEDNDELSLYIKSILNNSYNVITSSNGLSGLELIKENLPDLVISDIVMPGLTGIEMCKHLKRNFETSHIPIILLTAKAYEAHIIEGTNSGADVYLTKPFNREILFANIRNLINNREKLRLVFQNSKILEPSKVTVTSVDEKLLFQLKQIVEKNIQDQNLTLEILANEIGVSRAQLFRKVKSLTGYTPNNFIKAIRLKHSIALLNQNKLQISEVAYLSGFKEASYFSRCFKETYGYSPKEHNNKSSIEINVEL</sequence>
<evidence type="ECO:0000256" key="6">
    <source>
        <dbReference type="ARBA" id="ARBA00023163"/>
    </source>
</evidence>
<dbReference type="SUPFAM" id="SSF55874">
    <property type="entry name" value="ATPase domain of HSP90 chaperone/DNA topoisomerase II/histidine kinase"/>
    <property type="match status" value="1"/>
</dbReference>
<dbReference type="PROSITE" id="PS50109">
    <property type="entry name" value="HIS_KIN"/>
    <property type="match status" value="1"/>
</dbReference>
<evidence type="ECO:0000259" key="11">
    <source>
        <dbReference type="PROSITE" id="PS50110"/>
    </source>
</evidence>
<dbReference type="SUPFAM" id="SSF52172">
    <property type="entry name" value="CheY-like"/>
    <property type="match status" value="1"/>
</dbReference>
<dbReference type="EMBL" id="JAETXX010000007">
    <property type="protein sequence ID" value="MCF8715521.1"/>
    <property type="molecule type" value="Genomic_DNA"/>
</dbReference>
<dbReference type="InterPro" id="IPR015943">
    <property type="entry name" value="WD40/YVTN_repeat-like_dom_sf"/>
</dbReference>
<dbReference type="InterPro" id="IPR003661">
    <property type="entry name" value="HisK_dim/P_dom"/>
</dbReference>
<dbReference type="InterPro" id="IPR018060">
    <property type="entry name" value="HTH_AraC"/>
</dbReference>
<keyword evidence="8" id="KW-0812">Transmembrane</keyword>
<dbReference type="InterPro" id="IPR018062">
    <property type="entry name" value="HTH_AraC-typ_CS"/>
</dbReference>
<dbReference type="PROSITE" id="PS00041">
    <property type="entry name" value="HTH_ARAC_FAMILY_1"/>
    <property type="match status" value="1"/>
</dbReference>
<dbReference type="SUPFAM" id="SSF47384">
    <property type="entry name" value="Homodimeric domain of signal transducing histidine kinase"/>
    <property type="match status" value="1"/>
</dbReference>
<organism evidence="12 13">
    <name type="scientific">Joostella atrarenae</name>
    <dbReference type="NCBI Taxonomy" id="679257"/>
    <lineage>
        <taxon>Bacteria</taxon>
        <taxon>Pseudomonadati</taxon>
        <taxon>Bacteroidota</taxon>
        <taxon>Flavobacteriia</taxon>
        <taxon>Flavobacteriales</taxon>
        <taxon>Flavobacteriaceae</taxon>
        <taxon>Joostella</taxon>
    </lineage>
</organism>
<feature type="domain" description="Histidine kinase" evidence="10">
    <location>
        <begin position="835"/>
        <end position="1070"/>
    </location>
</feature>
<evidence type="ECO:0000256" key="4">
    <source>
        <dbReference type="ARBA" id="ARBA00023015"/>
    </source>
</evidence>
<dbReference type="Pfam" id="PF00072">
    <property type="entry name" value="Response_reg"/>
    <property type="match status" value="1"/>
</dbReference>
<dbReference type="SUPFAM" id="SSF101898">
    <property type="entry name" value="NHL repeat"/>
    <property type="match status" value="1"/>
</dbReference>
<evidence type="ECO:0000256" key="5">
    <source>
        <dbReference type="ARBA" id="ARBA00023125"/>
    </source>
</evidence>
<evidence type="ECO:0000256" key="8">
    <source>
        <dbReference type="SAM" id="Phobius"/>
    </source>
</evidence>
<proteinExistence type="predicted"/>
<dbReference type="Gene3D" id="1.10.10.60">
    <property type="entry name" value="Homeodomain-like"/>
    <property type="match status" value="1"/>
</dbReference>
<dbReference type="InterPro" id="IPR011006">
    <property type="entry name" value="CheY-like_superfamily"/>
</dbReference>
<keyword evidence="6" id="KW-0804">Transcription</keyword>
<evidence type="ECO:0000259" key="9">
    <source>
        <dbReference type="PROSITE" id="PS01124"/>
    </source>
</evidence>
<dbReference type="PANTHER" id="PTHR43547:SF2">
    <property type="entry name" value="HYBRID SIGNAL TRANSDUCTION HISTIDINE KINASE C"/>
    <property type="match status" value="1"/>
</dbReference>
<dbReference type="PROSITE" id="PS50110">
    <property type="entry name" value="RESPONSE_REGULATORY"/>
    <property type="match status" value="1"/>
</dbReference>
<dbReference type="Proteomes" id="UP000829517">
    <property type="component" value="Unassembled WGS sequence"/>
</dbReference>